<keyword evidence="5" id="KW-0732">Signal</keyword>
<dbReference type="AlphaFoldDB" id="A0A430M2R4"/>
<name>A0A430M2R4_9HYPO</name>
<dbReference type="PANTHER" id="PTHR42973">
    <property type="entry name" value="BINDING OXIDOREDUCTASE, PUTATIVE (AFU_ORTHOLOGUE AFUA_1G17690)-RELATED"/>
    <property type="match status" value="1"/>
</dbReference>
<keyword evidence="3" id="KW-0274">FAD</keyword>
<feature type="chain" id="PRO_5019486132" description="FAD-binding PCMH-type domain-containing protein" evidence="5">
    <location>
        <begin position="20"/>
        <end position="519"/>
    </location>
</feature>
<evidence type="ECO:0000313" key="8">
    <source>
        <dbReference type="Proteomes" id="UP000287124"/>
    </source>
</evidence>
<feature type="domain" description="FAD-binding PCMH-type" evidence="6">
    <location>
        <begin position="60"/>
        <end position="236"/>
    </location>
</feature>
<evidence type="ECO:0000313" key="7">
    <source>
        <dbReference type="EMBL" id="RTE82272.1"/>
    </source>
</evidence>
<evidence type="ECO:0000256" key="5">
    <source>
        <dbReference type="SAM" id="SignalP"/>
    </source>
</evidence>
<dbReference type="GO" id="GO:0016491">
    <property type="term" value="F:oxidoreductase activity"/>
    <property type="evidence" value="ECO:0007669"/>
    <property type="project" value="UniProtKB-KW"/>
</dbReference>
<proteinExistence type="inferred from homology"/>
<dbReference type="EMBL" id="MIKF01000029">
    <property type="protein sequence ID" value="RTE82272.1"/>
    <property type="molecule type" value="Genomic_DNA"/>
</dbReference>
<accession>A0A430M2R4</accession>
<comment type="caution">
    <text evidence="7">The sequence shown here is derived from an EMBL/GenBank/DDBJ whole genome shotgun (WGS) entry which is preliminary data.</text>
</comment>
<dbReference type="GO" id="GO:0071949">
    <property type="term" value="F:FAD binding"/>
    <property type="evidence" value="ECO:0007669"/>
    <property type="project" value="InterPro"/>
</dbReference>
<dbReference type="SUPFAM" id="SSF56176">
    <property type="entry name" value="FAD-binding/transporter-associated domain-like"/>
    <property type="match status" value="1"/>
</dbReference>
<keyword evidence="2" id="KW-0285">Flavoprotein</keyword>
<dbReference type="InterPro" id="IPR006094">
    <property type="entry name" value="Oxid_FAD_bind_N"/>
</dbReference>
<dbReference type="InterPro" id="IPR016169">
    <property type="entry name" value="FAD-bd_PCMH_sub2"/>
</dbReference>
<dbReference type="Proteomes" id="UP000287124">
    <property type="component" value="Unassembled WGS sequence"/>
</dbReference>
<dbReference type="InterPro" id="IPR050416">
    <property type="entry name" value="FAD-linked_Oxidoreductase"/>
</dbReference>
<keyword evidence="8" id="KW-1185">Reference proteome</keyword>
<dbReference type="PROSITE" id="PS51387">
    <property type="entry name" value="FAD_PCMH"/>
    <property type="match status" value="1"/>
</dbReference>
<evidence type="ECO:0000256" key="2">
    <source>
        <dbReference type="ARBA" id="ARBA00022630"/>
    </source>
</evidence>
<protein>
    <recommendedName>
        <fullName evidence="6">FAD-binding PCMH-type domain-containing protein</fullName>
    </recommendedName>
</protein>
<dbReference type="InterPro" id="IPR036318">
    <property type="entry name" value="FAD-bd_PCMH-like_sf"/>
</dbReference>
<evidence type="ECO:0000259" key="6">
    <source>
        <dbReference type="PROSITE" id="PS51387"/>
    </source>
</evidence>
<evidence type="ECO:0000256" key="4">
    <source>
        <dbReference type="ARBA" id="ARBA00023002"/>
    </source>
</evidence>
<dbReference type="Gene3D" id="3.30.465.10">
    <property type="match status" value="1"/>
</dbReference>
<sequence>MWKTLAIPFLTSSLATALASPRTGLVPCDALAENNLGELVFLATDSGYEQRLQTYWSVSARLKPWCIVQPRTTDEVSKVLKTLLDTGSGAGSWHIAVRGGGHNHWAGSSNIANGVTIDLGLLNRTDYNEATNIASVGGGSLWNSAYEAAAEHGVSLVGSRAGGVGVGGFLLGGGNSYYTGQRGFGCDNVVNYEVVLLDGRIVNANATSNEDLYRALKGGGSNFGIVTRFDLEAFPAKDLYGGSRTITTNYTDEILNAVVSFANHDESEAADSFTPTFIYNTAISPDVIIDASIFNVEGLRNSTGFNRITSIPAVSEDLGSRNLVTIAAASTVDGTSRQANSHLLIDQFLTNPKNRSIWTTMTFTANPTVLRRVVERWNVFVTQMQEAMPADDFQAQMNFQHVPKFYGRTIRGGNVLGLDSALTDNSVLWVNIVNVQTAEQESVARLLTNTLRAELEEFAISQDSSVRFRYLNYAEPSQDPLGGYGVDNVQYIRDVVAKYDPKGLFQTRVPGGFKISRVD</sequence>
<organism evidence="7 8">
    <name type="scientific">Fusarium euwallaceae</name>
    <dbReference type="NCBI Taxonomy" id="1147111"/>
    <lineage>
        <taxon>Eukaryota</taxon>
        <taxon>Fungi</taxon>
        <taxon>Dikarya</taxon>
        <taxon>Ascomycota</taxon>
        <taxon>Pezizomycotina</taxon>
        <taxon>Sordariomycetes</taxon>
        <taxon>Hypocreomycetidae</taxon>
        <taxon>Hypocreales</taxon>
        <taxon>Nectriaceae</taxon>
        <taxon>Fusarium</taxon>
        <taxon>Fusarium solani species complex</taxon>
    </lineage>
</organism>
<dbReference type="PANTHER" id="PTHR42973:SF53">
    <property type="entry name" value="FAD-BINDING PCMH-TYPE DOMAIN-CONTAINING PROTEIN-RELATED"/>
    <property type="match status" value="1"/>
</dbReference>
<evidence type="ECO:0000256" key="1">
    <source>
        <dbReference type="ARBA" id="ARBA00005466"/>
    </source>
</evidence>
<reference evidence="7 8" key="1">
    <citation type="submission" date="2017-06" db="EMBL/GenBank/DDBJ databases">
        <title>Comparative genomic analysis of Ambrosia Fusariam Clade fungi.</title>
        <authorList>
            <person name="Stajich J.E."/>
            <person name="Carrillo J."/>
            <person name="Kijimoto T."/>
            <person name="Eskalen A."/>
            <person name="O'Donnell K."/>
            <person name="Kasson M."/>
        </authorList>
    </citation>
    <scope>NUCLEOTIDE SEQUENCE [LARGE SCALE GENOMIC DNA]</scope>
    <source>
        <strain evidence="7 8">UCR1854</strain>
    </source>
</reference>
<gene>
    <name evidence="7" type="ORF">BHE90_003191</name>
</gene>
<comment type="similarity">
    <text evidence="1">Belongs to the oxygen-dependent FAD-linked oxidoreductase family.</text>
</comment>
<dbReference type="InterPro" id="IPR016166">
    <property type="entry name" value="FAD-bd_PCMH"/>
</dbReference>
<dbReference type="Pfam" id="PF01565">
    <property type="entry name" value="FAD_binding_4"/>
    <property type="match status" value="1"/>
</dbReference>
<feature type="signal peptide" evidence="5">
    <location>
        <begin position="1"/>
        <end position="19"/>
    </location>
</feature>
<keyword evidence="4" id="KW-0560">Oxidoreductase</keyword>
<evidence type="ECO:0000256" key="3">
    <source>
        <dbReference type="ARBA" id="ARBA00022827"/>
    </source>
</evidence>